<feature type="chain" id="PRO_5046587035" evidence="1">
    <location>
        <begin position="21"/>
        <end position="385"/>
    </location>
</feature>
<feature type="signal peptide" evidence="1">
    <location>
        <begin position="1"/>
        <end position="20"/>
    </location>
</feature>
<name>A0ABT6BDR5_9GAMM</name>
<keyword evidence="1" id="KW-0732">Signal</keyword>
<protein>
    <submittedName>
        <fullName evidence="3">LysM peptidoglycan-binding domain-containing protein</fullName>
    </submittedName>
</protein>
<evidence type="ECO:0000259" key="2">
    <source>
        <dbReference type="PROSITE" id="PS51782"/>
    </source>
</evidence>
<dbReference type="EMBL" id="JARJJS010000004">
    <property type="protein sequence ID" value="MDF4026271.1"/>
    <property type="molecule type" value="Genomic_DNA"/>
</dbReference>
<gene>
    <name evidence="3" type="ORF">P3W24_14950</name>
</gene>
<evidence type="ECO:0000313" key="3">
    <source>
        <dbReference type="EMBL" id="MDF4026271.1"/>
    </source>
</evidence>
<dbReference type="CDD" id="cd00118">
    <property type="entry name" value="LysM"/>
    <property type="match status" value="1"/>
</dbReference>
<dbReference type="Gene3D" id="3.10.350.10">
    <property type="entry name" value="LysM domain"/>
    <property type="match status" value="1"/>
</dbReference>
<dbReference type="InterPro" id="IPR052196">
    <property type="entry name" value="Bact_Kbp"/>
</dbReference>
<dbReference type="SMART" id="SM00257">
    <property type="entry name" value="LysM"/>
    <property type="match status" value="1"/>
</dbReference>
<reference evidence="3 4" key="1">
    <citation type="journal article" date="2024" name="Curr. Microbiol.">
        <title>Luteibacter sahnii sp. nov., A Novel Yellow-Colored Xanthomonadin Pigment Producing Probiotic Bacterium from Healthy Rice Seed Microbiome.</title>
        <authorList>
            <person name="Jaiswal G."/>
            <person name="Rana R."/>
            <person name="Nayak P.K."/>
            <person name="Chouhan R."/>
            <person name="Gandhi S.G."/>
            <person name="Patel H.K."/>
            <person name="Patil P.B."/>
        </authorList>
    </citation>
    <scope>NUCLEOTIDE SEQUENCE [LARGE SCALE GENOMIC DNA]</scope>
    <source>
        <strain evidence="3 4">PPL201</strain>
    </source>
</reference>
<dbReference type="PROSITE" id="PS51782">
    <property type="entry name" value="LYSM"/>
    <property type="match status" value="1"/>
</dbReference>
<sequence length="385" mass="42620">MIKKFVMLLGGMFFTVAVYAAASQLRPDHPDTYTVRKGDTLWAISARFLAKPWLWPEIWQANPQVRNPHLIYPGDVLNLSLDGTGTPRIGLEPRVRAEGEPVTAIPLGELRTFLKEMRVMDADAVEQSPYVVGFEESRLRATPGTKVYARDLDTAQPGQRWAIVRPTHRFRDHQGFHGSVDRLTRPGQGSFVADGLDDDVTMNPSPWREDTTHDTHDGKGLDRGVEVTVIGTAEVLATNGDVSSLVLVDSTREVRKGDRLMPVDDKPYDPYYYPHAPKTVPADARVIAFTDAMNSVGAHQVVAISAGSKDGVDNGTTFTVMAQGDRIADDVSGNSLIRDLGRKVQLPDEYAGHVMVFRTFDRVSYALVMDSLRPFHRGDRLVAPE</sequence>
<comment type="caution">
    <text evidence="3">The sequence shown here is derived from an EMBL/GenBank/DDBJ whole genome shotgun (WGS) entry which is preliminary data.</text>
</comment>
<accession>A0ABT6BDR5</accession>
<feature type="domain" description="LysM" evidence="2">
    <location>
        <begin position="31"/>
        <end position="79"/>
    </location>
</feature>
<organism evidence="3 4">
    <name type="scientific">Luteibacter sahnii</name>
    <dbReference type="NCBI Taxonomy" id="3021977"/>
    <lineage>
        <taxon>Bacteria</taxon>
        <taxon>Pseudomonadati</taxon>
        <taxon>Pseudomonadota</taxon>
        <taxon>Gammaproteobacteria</taxon>
        <taxon>Lysobacterales</taxon>
        <taxon>Rhodanobacteraceae</taxon>
        <taxon>Luteibacter</taxon>
    </lineage>
</organism>
<keyword evidence="4" id="KW-1185">Reference proteome</keyword>
<dbReference type="PANTHER" id="PTHR34700:SF4">
    <property type="entry name" value="PHAGE-LIKE ELEMENT PBSX PROTEIN XKDP"/>
    <property type="match status" value="1"/>
</dbReference>
<proteinExistence type="predicted"/>
<evidence type="ECO:0000313" key="4">
    <source>
        <dbReference type="Proteomes" id="UP001528850"/>
    </source>
</evidence>
<dbReference type="Pfam" id="PF01476">
    <property type="entry name" value="LysM"/>
    <property type="match status" value="1"/>
</dbReference>
<evidence type="ECO:0000256" key="1">
    <source>
        <dbReference type="SAM" id="SignalP"/>
    </source>
</evidence>
<dbReference type="InterPro" id="IPR018392">
    <property type="entry name" value="LysM"/>
</dbReference>
<dbReference type="PANTHER" id="PTHR34700">
    <property type="entry name" value="POTASSIUM BINDING PROTEIN KBP"/>
    <property type="match status" value="1"/>
</dbReference>
<dbReference type="InterPro" id="IPR036779">
    <property type="entry name" value="LysM_dom_sf"/>
</dbReference>
<dbReference type="Proteomes" id="UP001528850">
    <property type="component" value="Unassembled WGS sequence"/>
</dbReference>
<dbReference type="SUPFAM" id="SSF54106">
    <property type="entry name" value="LysM domain"/>
    <property type="match status" value="1"/>
</dbReference>